<evidence type="ECO:0000313" key="2">
    <source>
        <dbReference type="EMBL" id="KAH6682331.1"/>
    </source>
</evidence>
<keyword evidence="3" id="KW-1185">Reference proteome</keyword>
<sequence length="311" mass="35003">MAEVHVTNIPDVCLVLSTGRSEGLRIFANVAVLRNASPVFHTLLGPHFLEGHLIANNSVPTAQELEFPDDNPQGMLLILQILHQRFGDIQQAVVAPEFQFSRMRAIAVLADKYDVRQAISVAFSLIISMNNISNMENAGELWSILTASYIVGNRDVFKVASAALIMQCDVAYSSFVAESETPREFDMWICMLLEETRARLRAEVSSTIAHNLSILIDKIELVQDHGHQEAGHLFYYDDEDEKRHRVEDLMPQMAYRASLEKTQHDLNRERRNDPSGIIQIAYDRLNNGAGKGICFDCVGNHGQHQDHCMED</sequence>
<comment type="caution">
    <text evidence="2">The sequence shown here is derived from an EMBL/GenBank/DDBJ whole genome shotgun (WGS) entry which is preliminary data.</text>
</comment>
<gene>
    <name evidence="2" type="ORF">F5X68DRAFT_234045</name>
</gene>
<dbReference type="EMBL" id="JAGSXJ010000018">
    <property type="protein sequence ID" value="KAH6682331.1"/>
    <property type="molecule type" value="Genomic_DNA"/>
</dbReference>
<dbReference type="Proteomes" id="UP000770015">
    <property type="component" value="Unassembled WGS sequence"/>
</dbReference>
<evidence type="ECO:0000313" key="3">
    <source>
        <dbReference type="Proteomes" id="UP000770015"/>
    </source>
</evidence>
<feature type="domain" description="BTB" evidence="1">
    <location>
        <begin position="10"/>
        <end position="91"/>
    </location>
</feature>
<dbReference type="AlphaFoldDB" id="A0A9P9A8W4"/>
<evidence type="ECO:0000259" key="1">
    <source>
        <dbReference type="PROSITE" id="PS50097"/>
    </source>
</evidence>
<accession>A0A9P9A8W4</accession>
<name>A0A9P9A8W4_9PEZI</name>
<protein>
    <recommendedName>
        <fullName evidence="1">BTB domain-containing protein</fullName>
    </recommendedName>
</protein>
<organism evidence="2 3">
    <name type="scientific">Plectosphaerella plurivora</name>
    <dbReference type="NCBI Taxonomy" id="936078"/>
    <lineage>
        <taxon>Eukaryota</taxon>
        <taxon>Fungi</taxon>
        <taxon>Dikarya</taxon>
        <taxon>Ascomycota</taxon>
        <taxon>Pezizomycotina</taxon>
        <taxon>Sordariomycetes</taxon>
        <taxon>Hypocreomycetidae</taxon>
        <taxon>Glomerellales</taxon>
        <taxon>Plectosphaerellaceae</taxon>
        <taxon>Plectosphaerella</taxon>
    </lineage>
</organism>
<proteinExistence type="predicted"/>
<reference evidence="2" key="1">
    <citation type="journal article" date="2021" name="Nat. Commun.">
        <title>Genetic determinants of endophytism in the Arabidopsis root mycobiome.</title>
        <authorList>
            <person name="Mesny F."/>
            <person name="Miyauchi S."/>
            <person name="Thiergart T."/>
            <person name="Pickel B."/>
            <person name="Atanasova L."/>
            <person name="Karlsson M."/>
            <person name="Huettel B."/>
            <person name="Barry K.W."/>
            <person name="Haridas S."/>
            <person name="Chen C."/>
            <person name="Bauer D."/>
            <person name="Andreopoulos W."/>
            <person name="Pangilinan J."/>
            <person name="LaButti K."/>
            <person name="Riley R."/>
            <person name="Lipzen A."/>
            <person name="Clum A."/>
            <person name="Drula E."/>
            <person name="Henrissat B."/>
            <person name="Kohler A."/>
            <person name="Grigoriev I.V."/>
            <person name="Martin F.M."/>
            <person name="Hacquard S."/>
        </authorList>
    </citation>
    <scope>NUCLEOTIDE SEQUENCE</scope>
    <source>
        <strain evidence="2">MPI-SDFR-AT-0117</strain>
    </source>
</reference>
<dbReference type="OrthoDB" id="4587411at2759"/>
<dbReference type="InterPro" id="IPR000210">
    <property type="entry name" value="BTB/POZ_dom"/>
</dbReference>
<dbReference type="PROSITE" id="PS50097">
    <property type="entry name" value="BTB"/>
    <property type="match status" value="1"/>
</dbReference>
<dbReference type="Gene3D" id="3.30.710.10">
    <property type="entry name" value="Potassium Channel Kv1.1, Chain A"/>
    <property type="match status" value="1"/>
</dbReference>
<dbReference type="InterPro" id="IPR011333">
    <property type="entry name" value="SKP1/BTB/POZ_sf"/>
</dbReference>